<proteinExistence type="predicted"/>
<dbReference type="InterPro" id="IPR015943">
    <property type="entry name" value="WD40/YVTN_repeat-like_dom_sf"/>
</dbReference>
<dbReference type="AlphaFoldDB" id="A0A4C1X4G1"/>
<dbReference type="Gene3D" id="2.130.10.10">
    <property type="entry name" value="YVTN repeat-like/Quinoprotein amine dehydrogenase"/>
    <property type="match status" value="1"/>
</dbReference>
<dbReference type="EMBL" id="BGZK01000740">
    <property type="protein sequence ID" value="GBP58618.1"/>
    <property type="molecule type" value="Genomic_DNA"/>
</dbReference>
<accession>A0A4C1X4G1</accession>
<protein>
    <submittedName>
        <fullName evidence="1">WD repeat-containing protein 92</fullName>
    </submittedName>
</protein>
<dbReference type="STRING" id="151549.A0A4C1X4G1"/>
<dbReference type="InterPro" id="IPR036322">
    <property type="entry name" value="WD40_repeat_dom_sf"/>
</dbReference>
<reference evidence="1 2" key="1">
    <citation type="journal article" date="2019" name="Commun. Biol.">
        <title>The bagworm genome reveals a unique fibroin gene that provides high tensile strength.</title>
        <authorList>
            <person name="Kono N."/>
            <person name="Nakamura H."/>
            <person name="Ohtoshi R."/>
            <person name="Tomita M."/>
            <person name="Numata K."/>
            <person name="Arakawa K."/>
        </authorList>
    </citation>
    <scope>NUCLEOTIDE SEQUENCE [LARGE SCALE GENOMIC DNA]</scope>
</reference>
<gene>
    <name evidence="1" type="primary">wdr92</name>
    <name evidence="1" type="ORF">EVAR_38857_1</name>
</gene>
<evidence type="ECO:0000313" key="2">
    <source>
        <dbReference type="Proteomes" id="UP000299102"/>
    </source>
</evidence>
<organism evidence="1 2">
    <name type="scientific">Eumeta variegata</name>
    <name type="common">Bagworm moth</name>
    <name type="synonym">Eumeta japonica</name>
    <dbReference type="NCBI Taxonomy" id="151549"/>
    <lineage>
        <taxon>Eukaryota</taxon>
        <taxon>Metazoa</taxon>
        <taxon>Ecdysozoa</taxon>
        <taxon>Arthropoda</taxon>
        <taxon>Hexapoda</taxon>
        <taxon>Insecta</taxon>
        <taxon>Pterygota</taxon>
        <taxon>Neoptera</taxon>
        <taxon>Endopterygota</taxon>
        <taxon>Lepidoptera</taxon>
        <taxon>Glossata</taxon>
        <taxon>Ditrysia</taxon>
        <taxon>Tineoidea</taxon>
        <taxon>Psychidae</taxon>
        <taxon>Oiketicinae</taxon>
        <taxon>Eumeta</taxon>
    </lineage>
</organism>
<dbReference type="OrthoDB" id="7270464at2759"/>
<dbReference type="Proteomes" id="UP000299102">
    <property type="component" value="Unassembled WGS sequence"/>
</dbReference>
<sequence length="105" mass="11849">MDNNSKSGTIWLARHLPQNRDIFITCAGNGQVTLWKYEYPEQRSVVDSTGAAYGVAGKLRRLQRMVVSTQPINALDWNRDQAGLAIATAYDQYLRVLITTKLNLH</sequence>
<name>A0A4C1X4G1_EUMVA</name>
<comment type="caution">
    <text evidence="1">The sequence shown here is derived from an EMBL/GenBank/DDBJ whole genome shotgun (WGS) entry which is preliminary data.</text>
</comment>
<keyword evidence="2" id="KW-1185">Reference proteome</keyword>
<evidence type="ECO:0000313" key="1">
    <source>
        <dbReference type="EMBL" id="GBP58618.1"/>
    </source>
</evidence>
<dbReference type="SUPFAM" id="SSF50978">
    <property type="entry name" value="WD40 repeat-like"/>
    <property type="match status" value="1"/>
</dbReference>